<feature type="domain" description="RNA polymerase sigma factor 70 region 4 type 2" evidence="7">
    <location>
        <begin position="109"/>
        <end position="160"/>
    </location>
</feature>
<dbReference type="NCBIfam" id="TIGR02937">
    <property type="entry name" value="sigma70-ECF"/>
    <property type="match status" value="1"/>
</dbReference>
<dbReference type="SUPFAM" id="SSF88946">
    <property type="entry name" value="Sigma2 domain of RNA polymerase sigma factors"/>
    <property type="match status" value="1"/>
</dbReference>
<dbReference type="RefSeq" id="WP_212528281.1">
    <property type="nucleotide sequence ID" value="NZ_JAGSOG010000039.1"/>
</dbReference>
<dbReference type="GO" id="GO:0016987">
    <property type="term" value="F:sigma factor activity"/>
    <property type="evidence" value="ECO:0007669"/>
    <property type="project" value="UniProtKB-KW"/>
</dbReference>
<evidence type="ECO:0000313" key="9">
    <source>
        <dbReference type="Proteomes" id="UP000675781"/>
    </source>
</evidence>
<dbReference type="Proteomes" id="UP000675781">
    <property type="component" value="Unassembled WGS sequence"/>
</dbReference>
<sequence>MDEDKPGEDKDDGFAQFVSEVRPGLRRHAYLLCGDWHEAEDLVQNTLLAVLLRWDRLLWPEAARGYTRTTLYRTFLSERRHARWSTETSRAEVPERAADEQFDAVGDRLILAAALRELPARQRAAVMLRYLEDLDVTHTAQILECAPATVRSQTTRALASMRASLSRQG</sequence>
<evidence type="ECO:0000259" key="7">
    <source>
        <dbReference type="Pfam" id="PF08281"/>
    </source>
</evidence>
<keyword evidence="2" id="KW-0805">Transcription regulation</keyword>
<comment type="similarity">
    <text evidence="1">Belongs to the sigma-70 factor family. ECF subfamily.</text>
</comment>
<reference evidence="8" key="1">
    <citation type="submission" date="2021-04" db="EMBL/GenBank/DDBJ databases">
        <title>Genome based classification of Actinospica acidithermotolerans sp. nov., an actinobacterium isolated from an Indonesian hot spring.</title>
        <authorList>
            <person name="Kusuma A.B."/>
            <person name="Putra K.E."/>
            <person name="Nafisah S."/>
            <person name="Loh J."/>
            <person name="Nouioui I."/>
            <person name="Goodfellow M."/>
        </authorList>
    </citation>
    <scope>NUCLEOTIDE SEQUENCE</scope>
    <source>
        <strain evidence="8">CSCA 57</strain>
    </source>
</reference>
<dbReference type="EMBL" id="JAGSOG010000039">
    <property type="protein sequence ID" value="MBR7833760.1"/>
    <property type="molecule type" value="Genomic_DNA"/>
</dbReference>
<dbReference type="Gene3D" id="1.10.10.10">
    <property type="entry name" value="Winged helix-like DNA-binding domain superfamily/Winged helix DNA-binding domain"/>
    <property type="match status" value="1"/>
</dbReference>
<dbReference type="InterPro" id="IPR007627">
    <property type="entry name" value="RNA_pol_sigma70_r2"/>
</dbReference>
<evidence type="ECO:0000256" key="5">
    <source>
        <dbReference type="ARBA" id="ARBA00023163"/>
    </source>
</evidence>
<dbReference type="Pfam" id="PF08281">
    <property type="entry name" value="Sigma70_r4_2"/>
    <property type="match status" value="1"/>
</dbReference>
<evidence type="ECO:0000259" key="6">
    <source>
        <dbReference type="Pfam" id="PF04542"/>
    </source>
</evidence>
<keyword evidence="3" id="KW-0731">Sigma factor</keyword>
<name>A0A941IM52_9ACTN</name>
<protein>
    <submittedName>
        <fullName evidence="8">SigE family RNA polymerase sigma factor</fullName>
    </submittedName>
</protein>
<dbReference type="InterPro" id="IPR036388">
    <property type="entry name" value="WH-like_DNA-bd_sf"/>
</dbReference>
<dbReference type="InterPro" id="IPR013324">
    <property type="entry name" value="RNA_pol_sigma_r3/r4-like"/>
</dbReference>
<dbReference type="SUPFAM" id="SSF88659">
    <property type="entry name" value="Sigma3 and sigma4 domains of RNA polymerase sigma factors"/>
    <property type="match status" value="1"/>
</dbReference>
<keyword evidence="9" id="KW-1185">Reference proteome</keyword>
<dbReference type="GO" id="GO:0003677">
    <property type="term" value="F:DNA binding"/>
    <property type="evidence" value="ECO:0007669"/>
    <property type="project" value="UniProtKB-KW"/>
</dbReference>
<evidence type="ECO:0000256" key="4">
    <source>
        <dbReference type="ARBA" id="ARBA00023125"/>
    </source>
</evidence>
<keyword evidence="4" id="KW-0238">DNA-binding</keyword>
<evidence type="ECO:0000313" key="8">
    <source>
        <dbReference type="EMBL" id="MBR7833760.1"/>
    </source>
</evidence>
<feature type="domain" description="RNA polymerase sigma-70 region 2" evidence="6">
    <location>
        <begin position="18"/>
        <end position="84"/>
    </location>
</feature>
<comment type="caution">
    <text evidence="8">The sequence shown here is derived from an EMBL/GenBank/DDBJ whole genome shotgun (WGS) entry which is preliminary data.</text>
</comment>
<organism evidence="8 9">
    <name type="scientific">Actinospica durhamensis</name>
    <dbReference type="NCBI Taxonomy" id="1508375"/>
    <lineage>
        <taxon>Bacteria</taxon>
        <taxon>Bacillati</taxon>
        <taxon>Actinomycetota</taxon>
        <taxon>Actinomycetes</taxon>
        <taxon>Catenulisporales</taxon>
        <taxon>Actinospicaceae</taxon>
        <taxon>Actinospica</taxon>
    </lineage>
</organism>
<dbReference type="AlphaFoldDB" id="A0A941IM52"/>
<gene>
    <name evidence="8" type="ORF">KDL01_10820</name>
</gene>
<dbReference type="InterPro" id="IPR039425">
    <property type="entry name" value="RNA_pol_sigma-70-like"/>
</dbReference>
<dbReference type="InterPro" id="IPR013249">
    <property type="entry name" value="RNA_pol_sigma70_r4_t2"/>
</dbReference>
<keyword evidence="5" id="KW-0804">Transcription</keyword>
<evidence type="ECO:0000256" key="2">
    <source>
        <dbReference type="ARBA" id="ARBA00023015"/>
    </source>
</evidence>
<dbReference type="PANTHER" id="PTHR43133:SF50">
    <property type="entry name" value="ECF RNA POLYMERASE SIGMA FACTOR SIGM"/>
    <property type="match status" value="1"/>
</dbReference>
<evidence type="ECO:0000256" key="1">
    <source>
        <dbReference type="ARBA" id="ARBA00010641"/>
    </source>
</evidence>
<dbReference type="PANTHER" id="PTHR43133">
    <property type="entry name" value="RNA POLYMERASE ECF-TYPE SIGMA FACTO"/>
    <property type="match status" value="1"/>
</dbReference>
<dbReference type="NCBIfam" id="TIGR02983">
    <property type="entry name" value="SigE-fam_strep"/>
    <property type="match status" value="1"/>
</dbReference>
<dbReference type="InterPro" id="IPR013325">
    <property type="entry name" value="RNA_pol_sigma_r2"/>
</dbReference>
<dbReference type="InterPro" id="IPR014325">
    <property type="entry name" value="RNA_pol_sigma-E_actinobac"/>
</dbReference>
<proteinExistence type="inferred from homology"/>
<evidence type="ECO:0000256" key="3">
    <source>
        <dbReference type="ARBA" id="ARBA00023082"/>
    </source>
</evidence>
<accession>A0A941IM52</accession>
<dbReference type="GO" id="GO:0006352">
    <property type="term" value="P:DNA-templated transcription initiation"/>
    <property type="evidence" value="ECO:0007669"/>
    <property type="project" value="InterPro"/>
</dbReference>
<dbReference type="Gene3D" id="1.10.1740.10">
    <property type="match status" value="1"/>
</dbReference>
<dbReference type="Pfam" id="PF04542">
    <property type="entry name" value="Sigma70_r2"/>
    <property type="match status" value="1"/>
</dbReference>
<dbReference type="InterPro" id="IPR014284">
    <property type="entry name" value="RNA_pol_sigma-70_dom"/>
</dbReference>